<evidence type="ECO:0000259" key="1">
    <source>
        <dbReference type="PROSITE" id="PS50181"/>
    </source>
</evidence>
<dbReference type="AlphaFoldDB" id="A0A8S9ZTR2"/>
<dbReference type="PROSITE" id="PS50181">
    <property type="entry name" value="FBOX"/>
    <property type="match status" value="1"/>
</dbReference>
<name>A0A8S9ZTR2_9BILA</name>
<evidence type="ECO:0000313" key="3">
    <source>
        <dbReference type="Proteomes" id="UP000605970"/>
    </source>
</evidence>
<dbReference type="Proteomes" id="UP000605970">
    <property type="component" value="Unassembled WGS sequence"/>
</dbReference>
<accession>A0A8S9ZTR2</accession>
<keyword evidence="3" id="KW-1185">Reference proteome</keyword>
<gene>
    <name evidence="2" type="ORF">Mgra_00003834</name>
</gene>
<dbReference type="InterPro" id="IPR036047">
    <property type="entry name" value="F-box-like_dom_sf"/>
</dbReference>
<feature type="non-terminal residue" evidence="2">
    <location>
        <position position="88"/>
    </location>
</feature>
<dbReference type="Pfam" id="PF00646">
    <property type="entry name" value="F-box"/>
    <property type="match status" value="1"/>
</dbReference>
<dbReference type="Gene3D" id="1.20.1280.50">
    <property type="match status" value="1"/>
</dbReference>
<proteinExistence type="predicted"/>
<evidence type="ECO:0000313" key="2">
    <source>
        <dbReference type="EMBL" id="KAF7636656.1"/>
    </source>
</evidence>
<feature type="domain" description="F-box" evidence="1">
    <location>
        <begin position="6"/>
        <end position="54"/>
    </location>
</feature>
<dbReference type="InterPro" id="IPR001810">
    <property type="entry name" value="F-box_dom"/>
</dbReference>
<dbReference type="SUPFAM" id="SSF81383">
    <property type="entry name" value="F-box domain"/>
    <property type="match status" value="1"/>
</dbReference>
<comment type="caution">
    <text evidence="2">The sequence shown here is derived from an EMBL/GenBank/DDBJ whole genome shotgun (WGS) entry which is preliminary data.</text>
</comment>
<reference evidence="2" key="1">
    <citation type="journal article" date="2020" name="Ecol. Evol.">
        <title>Genome structure and content of the rice root-knot nematode (Meloidogyne graminicola).</title>
        <authorList>
            <person name="Phan N.T."/>
            <person name="Danchin E.G.J."/>
            <person name="Klopp C."/>
            <person name="Perfus-Barbeoch L."/>
            <person name="Kozlowski D.K."/>
            <person name="Koutsovoulos G.D."/>
            <person name="Lopez-Roques C."/>
            <person name="Bouchez O."/>
            <person name="Zahm M."/>
            <person name="Besnard G."/>
            <person name="Bellafiore S."/>
        </authorList>
    </citation>
    <scope>NUCLEOTIDE SEQUENCE</scope>
    <source>
        <strain evidence="2">VN-18</strain>
    </source>
</reference>
<protein>
    <recommendedName>
        <fullName evidence="1">F-box domain-containing protein</fullName>
    </recommendedName>
</protein>
<dbReference type="EMBL" id="JABEBT010000027">
    <property type="protein sequence ID" value="KAF7636656.1"/>
    <property type="molecule type" value="Genomic_DNA"/>
</dbReference>
<feature type="non-terminal residue" evidence="2">
    <location>
        <position position="1"/>
    </location>
</feature>
<organism evidence="2 3">
    <name type="scientific">Meloidogyne graminicola</name>
    <dbReference type="NCBI Taxonomy" id="189291"/>
    <lineage>
        <taxon>Eukaryota</taxon>
        <taxon>Metazoa</taxon>
        <taxon>Ecdysozoa</taxon>
        <taxon>Nematoda</taxon>
        <taxon>Chromadorea</taxon>
        <taxon>Rhabditida</taxon>
        <taxon>Tylenchina</taxon>
        <taxon>Tylenchomorpha</taxon>
        <taxon>Tylenchoidea</taxon>
        <taxon>Meloidogynidae</taxon>
        <taxon>Meloidogyninae</taxon>
        <taxon>Meloidogyne</taxon>
    </lineage>
</organism>
<sequence length="88" mass="10650">LALKQRYYLENLPLELQLKIYQNLIVEDLCSFKQTNKYFLNFINKHKEKLAQKEFISITFMFDDLHLVKCQKRLKCKIINCFDNSLSE</sequence>